<keyword evidence="3" id="KW-1185">Reference proteome</keyword>
<dbReference type="Proteomes" id="UP000790347">
    <property type="component" value="Unassembled WGS sequence"/>
</dbReference>
<gene>
    <name evidence="2" type="ORF">DERF_011483</name>
</gene>
<protein>
    <submittedName>
        <fullName evidence="2">Uncharacterized protein</fullName>
    </submittedName>
</protein>
<evidence type="ECO:0000256" key="1">
    <source>
        <dbReference type="SAM" id="Phobius"/>
    </source>
</evidence>
<evidence type="ECO:0000313" key="3">
    <source>
        <dbReference type="Proteomes" id="UP000790347"/>
    </source>
</evidence>
<reference evidence="2" key="2">
    <citation type="journal article" date="2022" name="Res Sq">
        <title>Comparative Genomics Reveals Insights into the Divergent Evolution of Astigmatic Mites and Household Pest Adaptations.</title>
        <authorList>
            <person name="Xiong Q."/>
            <person name="Wan A.T.-Y."/>
            <person name="Liu X.-Y."/>
            <person name="Fung C.S.-H."/>
            <person name="Xiao X."/>
            <person name="Malainual N."/>
            <person name="Hou J."/>
            <person name="Wang L."/>
            <person name="Wang M."/>
            <person name="Yang K."/>
            <person name="Cui Y."/>
            <person name="Leung E."/>
            <person name="Nong W."/>
            <person name="Shin S.-K."/>
            <person name="Au S."/>
            <person name="Jeong K.Y."/>
            <person name="Chew F.T."/>
            <person name="Hui J."/>
            <person name="Leung T.F."/>
            <person name="Tungtrongchitr A."/>
            <person name="Zhong N."/>
            <person name="Liu Z."/>
            <person name="Tsui S."/>
        </authorList>
    </citation>
    <scope>NUCLEOTIDE SEQUENCE</scope>
    <source>
        <strain evidence="2">Derf</strain>
        <tissue evidence="2">Whole organism</tissue>
    </source>
</reference>
<keyword evidence="1" id="KW-1133">Transmembrane helix</keyword>
<accession>A0A922HSA2</accession>
<keyword evidence="1" id="KW-0812">Transmembrane</keyword>
<keyword evidence="1" id="KW-0472">Membrane</keyword>
<name>A0A922HSA2_DERFA</name>
<feature type="transmembrane region" description="Helical" evidence="1">
    <location>
        <begin position="6"/>
        <end position="26"/>
    </location>
</feature>
<sequence>MNFPSRSFTVSLILMPYCAGITLLVISRLVSSASSLPVIVTTVFKHGSLLGDVIFCSRKVNVF</sequence>
<reference evidence="2" key="1">
    <citation type="submission" date="2013-05" db="EMBL/GenBank/DDBJ databases">
        <authorList>
            <person name="Yim A.K.Y."/>
            <person name="Chan T.F."/>
            <person name="Ji K.M."/>
            <person name="Liu X.Y."/>
            <person name="Zhou J.W."/>
            <person name="Li R.Q."/>
            <person name="Yang K.Y."/>
            <person name="Li J."/>
            <person name="Li M."/>
            <person name="Law P.T.W."/>
            <person name="Wu Y.L."/>
            <person name="Cai Z.L."/>
            <person name="Qin H."/>
            <person name="Bao Y."/>
            <person name="Leung R.K.K."/>
            <person name="Ng P.K.S."/>
            <person name="Zou J."/>
            <person name="Zhong X.J."/>
            <person name="Ran P.X."/>
            <person name="Zhong N.S."/>
            <person name="Liu Z.G."/>
            <person name="Tsui S.K.W."/>
        </authorList>
    </citation>
    <scope>NUCLEOTIDE SEQUENCE</scope>
    <source>
        <strain evidence="2">Derf</strain>
        <tissue evidence="2">Whole organism</tissue>
    </source>
</reference>
<proteinExistence type="predicted"/>
<dbReference type="AlphaFoldDB" id="A0A922HSA2"/>
<comment type="caution">
    <text evidence="2">The sequence shown here is derived from an EMBL/GenBank/DDBJ whole genome shotgun (WGS) entry which is preliminary data.</text>
</comment>
<dbReference type="EMBL" id="ASGP02000005">
    <property type="protein sequence ID" value="KAH9506766.1"/>
    <property type="molecule type" value="Genomic_DNA"/>
</dbReference>
<evidence type="ECO:0000313" key="2">
    <source>
        <dbReference type="EMBL" id="KAH9506766.1"/>
    </source>
</evidence>
<organism evidence="2 3">
    <name type="scientific">Dermatophagoides farinae</name>
    <name type="common">American house dust mite</name>
    <dbReference type="NCBI Taxonomy" id="6954"/>
    <lineage>
        <taxon>Eukaryota</taxon>
        <taxon>Metazoa</taxon>
        <taxon>Ecdysozoa</taxon>
        <taxon>Arthropoda</taxon>
        <taxon>Chelicerata</taxon>
        <taxon>Arachnida</taxon>
        <taxon>Acari</taxon>
        <taxon>Acariformes</taxon>
        <taxon>Sarcoptiformes</taxon>
        <taxon>Astigmata</taxon>
        <taxon>Psoroptidia</taxon>
        <taxon>Analgoidea</taxon>
        <taxon>Pyroglyphidae</taxon>
        <taxon>Dermatophagoidinae</taxon>
        <taxon>Dermatophagoides</taxon>
    </lineage>
</organism>